<name>A0A7D4Q0H0_9MICO</name>
<accession>A0A7D4Q0H0</accession>
<evidence type="ECO:0000256" key="1">
    <source>
        <dbReference type="SAM" id="MobiDB-lite"/>
    </source>
</evidence>
<protein>
    <submittedName>
        <fullName evidence="3">Uncharacterized protein</fullName>
    </submittedName>
</protein>
<keyword evidence="2" id="KW-1133">Transmembrane helix</keyword>
<dbReference type="AlphaFoldDB" id="A0A7D4Q0H0"/>
<dbReference type="EMBL" id="CP054038">
    <property type="protein sequence ID" value="QKJ19192.1"/>
    <property type="molecule type" value="Genomic_DNA"/>
</dbReference>
<sequence length="204" mass="20985">MSARAVWITAAAVAVAVVVAVIVWLAVSGPGPASAPTPTVSPTPTAGTTESPSPSPESTPTATPTPTAAAIPCDDLATDEFLALAAGNGWTWWQTQDEQIGARPFDRFPGGAPADQVICRWGASPDIPTDNVIDLAWAPMDPDAAAGAQDALIAAGYGLSEDAQGIWLVASINDGGDAYLFTDADVRWSFSQDFVRYITPSGQG</sequence>
<feature type="region of interest" description="Disordered" evidence="1">
    <location>
        <begin position="32"/>
        <end position="70"/>
    </location>
</feature>
<keyword evidence="2" id="KW-0812">Transmembrane</keyword>
<evidence type="ECO:0000313" key="4">
    <source>
        <dbReference type="Proteomes" id="UP000502498"/>
    </source>
</evidence>
<dbReference type="RefSeq" id="WP_172989633.1">
    <property type="nucleotide sequence ID" value="NZ_CP054038.1"/>
</dbReference>
<gene>
    <name evidence="3" type="ORF">HQM25_07290</name>
</gene>
<dbReference type="Proteomes" id="UP000502498">
    <property type="component" value="Chromosome"/>
</dbReference>
<evidence type="ECO:0000313" key="3">
    <source>
        <dbReference type="EMBL" id="QKJ19192.1"/>
    </source>
</evidence>
<organism evidence="3 4">
    <name type="scientific">Microbacterium hominis</name>
    <dbReference type="NCBI Taxonomy" id="162426"/>
    <lineage>
        <taxon>Bacteria</taxon>
        <taxon>Bacillati</taxon>
        <taxon>Actinomycetota</taxon>
        <taxon>Actinomycetes</taxon>
        <taxon>Micrococcales</taxon>
        <taxon>Microbacteriaceae</taxon>
        <taxon>Microbacterium</taxon>
    </lineage>
</organism>
<proteinExistence type="predicted"/>
<reference evidence="3 4" key="1">
    <citation type="submission" date="2020-05" db="EMBL/GenBank/DDBJ databases">
        <title>Strain PA2F3 complete genome.</title>
        <authorList>
            <person name="Kim Y.-S."/>
            <person name="Kim S.-J."/>
            <person name="Jung H.-k."/>
            <person name="Kim S.-E."/>
            <person name="Kim K.-H."/>
        </authorList>
    </citation>
    <scope>NUCLEOTIDE SEQUENCE [LARGE SCALE GENOMIC DNA]</scope>
    <source>
        <strain evidence="3 4">PA2F3</strain>
    </source>
</reference>
<feature type="transmembrane region" description="Helical" evidence="2">
    <location>
        <begin position="6"/>
        <end position="27"/>
    </location>
</feature>
<keyword evidence="2" id="KW-0472">Membrane</keyword>
<evidence type="ECO:0000256" key="2">
    <source>
        <dbReference type="SAM" id="Phobius"/>
    </source>
</evidence>
<feature type="compositionally biased region" description="Low complexity" evidence="1">
    <location>
        <begin position="42"/>
        <end position="70"/>
    </location>
</feature>